<reference evidence="2" key="2">
    <citation type="submission" date="2023-05" db="EMBL/GenBank/DDBJ databases">
        <authorList>
            <person name="Fouks B."/>
        </authorList>
    </citation>
    <scope>NUCLEOTIDE SEQUENCE</scope>
    <source>
        <strain evidence="2">Stay&amp;Tobe</strain>
        <tissue evidence="2">Testes</tissue>
    </source>
</reference>
<proteinExistence type="predicted"/>
<comment type="caution">
    <text evidence="2">The sequence shown here is derived from an EMBL/GenBank/DDBJ whole genome shotgun (WGS) entry which is preliminary data.</text>
</comment>
<reference evidence="2" key="1">
    <citation type="journal article" date="2023" name="IScience">
        <title>Live-bearing cockroach genome reveals convergent evolutionary mechanisms linked to viviparity in insects and beyond.</title>
        <authorList>
            <person name="Fouks B."/>
            <person name="Harrison M.C."/>
            <person name="Mikhailova A.A."/>
            <person name="Marchal E."/>
            <person name="English S."/>
            <person name="Carruthers M."/>
            <person name="Jennings E.C."/>
            <person name="Chiamaka E.L."/>
            <person name="Frigard R.A."/>
            <person name="Pippel M."/>
            <person name="Attardo G.M."/>
            <person name="Benoit J.B."/>
            <person name="Bornberg-Bauer E."/>
            <person name="Tobe S.S."/>
        </authorList>
    </citation>
    <scope>NUCLEOTIDE SEQUENCE</scope>
    <source>
        <strain evidence="2">Stay&amp;Tobe</strain>
    </source>
</reference>
<dbReference type="EMBL" id="JASPKZ010009816">
    <property type="protein sequence ID" value="KAJ9575879.1"/>
    <property type="molecule type" value="Genomic_DNA"/>
</dbReference>
<keyword evidence="1" id="KW-0472">Membrane</keyword>
<feature type="transmembrane region" description="Helical" evidence="1">
    <location>
        <begin position="34"/>
        <end position="52"/>
    </location>
</feature>
<organism evidence="2 3">
    <name type="scientific">Diploptera punctata</name>
    <name type="common">Pacific beetle cockroach</name>
    <dbReference type="NCBI Taxonomy" id="6984"/>
    <lineage>
        <taxon>Eukaryota</taxon>
        <taxon>Metazoa</taxon>
        <taxon>Ecdysozoa</taxon>
        <taxon>Arthropoda</taxon>
        <taxon>Hexapoda</taxon>
        <taxon>Insecta</taxon>
        <taxon>Pterygota</taxon>
        <taxon>Neoptera</taxon>
        <taxon>Polyneoptera</taxon>
        <taxon>Dictyoptera</taxon>
        <taxon>Blattodea</taxon>
        <taxon>Blaberoidea</taxon>
        <taxon>Blaberidae</taxon>
        <taxon>Diplopterinae</taxon>
        <taxon>Diploptera</taxon>
    </lineage>
</organism>
<feature type="transmembrane region" description="Helical" evidence="1">
    <location>
        <begin position="6"/>
        <end position="27"/>
    </location>
</feature>
<feature type="non-terminal residue" evidence="2">
    <location>
        <position position="121"/>
    </location>
</feature>
<feature type="non-terminal residue" evidence="2">
    <location>
        <position position="1"/>
    </location>
</feature>
<dbReference type="AlphaFoldDB" id="A0AAD8E3X8"/>
<evidence type="ECO:0000313" key="2">
    <source>
        <dbReference type="EMBL" id="KAJ9575879.1"/>
    </source>
</evidence>
<keyword evidence="3" id="KW-1185">Reference proteome</keyword>
<gene>
    <name evidence="2" type="ORF">L9F63_007258</name>
</gene>
<protein>
    <submittedName>
        <fullName evidence="2">Uncharacterized protein</fullName>
    </submittedName>
</protein>
<name>A0AAD8E3X8_DIPPU</name>
<accession>A0AAD8E3X8</accession>
<keyword evidence="1" id="KW-1133">Transmembrane helix</keyword>
<keyword evidence="1" id="KW-0812">Transmembrane</keyword>
<dbReference type="Proteomes" id="UP001233999">
    <property type="component" value="Unassembled WGS sequence"/>
</dbReference>
<evidence type="ECO:0000256" key="1">
    <source>
        <dbReference type="SAM" id="Phobius"/>
    </source>
</evidence>
<evidence type="ECO:0000313" key="3">
    <source>
        <dbReference type="Proteomes" id="UP001233999"/>
    </source>
</evidence>
<sequence>FFLFYFNLFLFNLLVFLVILITFLLFYCIHFLCLYLNHFTTFQCPLCLFMVIKLESVMMLDSYEFVKIVKCMSGLKRLYYLQYSTLQKMQLHLFYLSISIHAIIIVSYLTRCPTFKTIMFL</sequence>
<feature type="transmembrane region" description="Helical" evidence="1">
    <location>
        <begin position="93"/>
        <end position="110"/>
    </location>
</feature>